<dbReference type="EMBL" id="HG996469">
    <property type="protein sequence ID" value="CAG1844033.1"/>
    <property type="molecule type" value="Genomic_DNA"/>
</dbReference>
<dbReference type="InterPro" id="IPR046958">
    <property type="entry name" value="RBK1/2/STUNTED"/>
</dbReference>
<dbReference type="GO" id="GO:0004672">
    <property type="term" value="F:protein kinase activity"/>
    <property type="evidence" value="ECO:0007669"/>
    <property type="project" value="InterPro"/>
</dbReference>
<keyword evidence="2 5" id="KW-0547">Nucleotide-binding</keyword>
<dbReference type="SUPFAM" id="SSF56112">
    <property type="entry name" value="Protein kinase-like (PK-like)"/>
    <property type="match status" value="1"/>
</dbReference>
<accession>A0A8D7F807</accession>
<evidence type="ECO:0000256" key="4">
    <source>
        <dbReference type="ARBA" id="ARBA00022840"/>
    </source>
</evidence>
<dbReference type="GO" id="GO:0005524">
    <property type="term" value="F:ATP binding"/>
    <property type="evidence" value="ECO:0007669"/>
    <property type="project" value="UniProtKB-UniRule"/>
</dbReference>
<dbReference type="InterPro" id="IPR008271">
    <property type="entry name" value="Ser/Thr_kinase_AS"/>
</dbReference>
<feature type="domain" description="Protein kinase" evidence="6">
    <location>
        <begin position="282"/>
        <end position="546"/>
    </location>
</feature>
<dbReference type="InterPro" id="IPR000719">
    <property type="entry name" value="Prot_kinase_dom"/>
</dbReference>
<dbReference type="Pfam" id="PF00069">
    <property type="entry name" value="Pkinase"/>
    <property type="match status" value="1"/>
</dbReference>
<reference evidence="7" key="1">
    <citation type="submission" date="2021-03" db="EMBL/GenBank/DDBJ databases">
        <authorList>
            <consortium name="Genoscope - CEA"/>
            <person name="William W."/>
        </authorList>
    </citation>
    <scope>NUCLEOTIDE SEQUENCE</scope>
    <source>
        <strain evidence="7">Doubled-haploid Pahang</strain>
    </source>
</reference>
<evidence type="ECO:0000256" key="2">
    <source>
        <dbReference type="ARBA" id="ARBA00022741"/>
    </source>
</evidence>
<dbReference type="InterPro" id="IPR011009">
    <property type="entry name" value="Kinase-like_dom_sf"/>
</dbReference>
<dbReference type="PANTHER" id="PTHR47987">
    <property type="entry name" value="OS08G0249100 PROTEIN"/>
    <property type="match status" value="1"/>
</dbReference>
<gene>
    <name evidence="7" type="ORF">GSMUA_138280.1</name>
</gene>
<keyword evidence="3" id="KW-0418">Kinase</keyword>
<dbReference type="Gene3D" id="3.30.200.20">
    <property type="entry name" value="Phosphorylase Kinase, domain 1"/>
    <property type="match status" value="1"/>
</dbReference>
<dbReference type="PROSITE" id="PS50011">
    <property type="entry name" value="PROTEIN_KINASE_DOM"/>
    <property type="match status" value="1"/>
</dbReference>
<dbReference type="FunFam" id="1.10.510.10:FF:000284">
    <property type="entry name" value="Putative receptor-like serine/threonine-protein kinase"/>
    <property type="match status" value="1"/>
</dbReference>
<dbReference type="Gene3D" id="1.10.510.10">
    <property type="entry name" value="Transferase(Phosphotransferase) domain 1"/>
    <property type="match status" value="1"/>
</dbReference>
<dbReference type="AlphaFoldDB" id="A0A8D7F807"/>
<dbReference type="PROSITE" id="PS00107">
    <property type="entry name" value="PROTEIN_KINASE_ATP"/>
    <property type="match status" value="1"/>
</dbReference>
<dbReference type="InterPro" id="IPR017441">
    <property type="entry name" value="Protein_kinase_ATP_BS"/>
</dbReference>
<organism evidence="7">
    <name type="scientific">Musa acuminata subsp. malaccensis</name>
    <name type="common">Wild banana</name>
    <name type="synonym">Musa malaccensis</name>
    <dbReference type="NCBI Taxonomy" id="214687"/>
    <lineage>
        <taxon>Eukaryota</taxon>
        <taxon>Viridiplantae</taxon>
        <taxon>Streptophyta</taxon>
        <taxon>Embryophyta</taxon>
        <taxon>Tracheophyta</taxon>
        <taxon>Spermatophyta</taxon>
        <taxon>Magnoliopsida</taxon>
        <taxon>Liliopsida</taxon>
        <taxon>Zingiberales</taxon>
        <taxon>Musaceae</taxon>
        <taxon>Musa</taxon>
    </lineage>
</organism>
<dbReference type="FunFam" id="3.30.200.20:FF:000268">
    <property type="entry name" value="probable receptor-like serine/threonine-protein kinase At5g57670"/>
    <property type="match status" value="1"/>
</dbReference>
<name>A0A8D7F807_MUSAM</name>
<evidence type="ECO:0000256" key="3">
    <source>
        <dbReference type="ARBA" id="ARBA00022777"/>
    </source>
</evidence>
<protein>
    <submittedName>
        <fullName evidence="7">(wild Malaysian banana) hypothetical protein</fullName>
    </submittedName>
</protein>
<sequence length="636" mass="70503">MMVEKGAFDQGKGKERCVLVGLQMDANGKELLNWAMSRVAEQGDRVMAVHVCRDSDLKNTTTLSLIRQLDGYLAAYDGFCEFKQVVLVGRVSRGNSIRKVMVKEAKLCDAMKVVVGVNQHCALVGSASLAKYCAKKLPPTTAVIAIQDGKIVFEREVAKPSQEEEPRTFHPSTVIKHKAISPSSTKKPDVGTTVLAQKKMAEARLGWPLLGRGVPKHLEASREEVSRKMSVVQWVMNLPNRSLSFTTLQLDLIQELKTILGHTNSDCRWFQSDELRSSTNQFCSGNVIGNGGSSRVYRGRLPNGRHVAIKSSKLSEEASRDFLSEFNIITKLDHKLIVPLIGICVEDNTLLSVYNYFPTGSLEENLHGKDANSALPWDLRYKVATGVAEALSYLHNGCSNPVVIHRDVKSSNILLTDEFEPQLSDFGLAIWAPTTSTCLTHDDVVGTFGYLAPEYFMYGKVSDKIDVFAFGVVLLELLTGRRPISDDNPKGQESLVMWATPILERGDFMELLDPNVKETYDEVQMRRIALAASLCTTRRACLRPRMTEASTSHILPLLQGEEEIEAWIGCHIDATSNRLDCQDDEAFPSSSVGSHIGMALLDVDEDDASLSSFDQSNLGSLEEYLRDRWSRSSSFD</sequence>
<proteinExistence type="predicted"/>
<keyword evidence="1" id="KW-0808">Transferase</keyword>
<evidence type="ECO:0000256" key="1">
    <source>
        <dbReference type="ARBA" id="ARBA00022679"/>
    </source>
</evidence>
<dbReference type="SMART" id="SM00220">
    <property type="entry name" value="S_TKc"/>
    <property type="match status" value="1"/>
</dbReference>
<evidence type="ECO:0000313" key="7">
    <source>
        <dbReference type="EMBL" id="CAG1844033.1"/>
    </source>
</evidence>
<keyword evidence="4 5" id="KW-0067">ATP-binding</keyword>
<dbReference type="PROSITE" id="PS00108">
    <property type="entry name" value="PROTEIN_KINASE_ST"/>
    <property type="match status" value="1"/>
</dbReference>
<dbReference type="PANTHER" id="PTHR47987:SF11">
    <property type="entry name" value="RECEPTOR-LIKE CYTOSOLIC SERINE_THREONINE-PROTEIN KINASE RBK1 ISOFORM X1"/>
    <property type="match status" value="1"/>
</dbReference>
<feature type="binding site" evidence="5">
    <location>
        <position position="310"/>
    </location>
    <ligand>
        <name>ATP</name>
        <dbReference type="ChEBI" id="CHEBI:30616"/>
    </ligand>
</feature>
<evidence type="ECO:0000259" key="6">
    <source>
        <dbReference type="PROSITE" id="PS50011"/>
    </source>
</evidence>
<evidence type="ECO:0000256" key="5">
    <source>
        <dbReference type="PROSITE-ProRule" id="PRU10141"/>
    </source>
</evidence>